<reference evidence="3" key="1">
    <citation type="journal article" date="2014" name="Science">
        <title>Ancient hybridizations among the ancestral genomes of bread wheat.</title>
        <authorList>
            <consortium name="International Wheat Genome Sequencing Consortium,"/>
            <person name="Marcussen T."/>
            <person name="Sandve S.R."/>
            <person name="Heier L."/>
            <person name="Spannagl M."/>
            <person name="Pfeifer M."/>
            <person name="Jakobsen K.S."/>
            <person name="Wulff B.B."/>
            <person name="Steuernagel B."/>
            <person name="Mayer K.F."/>
            <person name="Olsen O.A."/>
        </authorList>
    </citation>
    <scope>NUCLEOTIDE SEQUENCE [LARGE SCALE GENOMIC DNA]</scope>
    <source>
        <strain evidence="3">cv. AL8/78</strain>
    </source>
</reference>
<reference evidence="3" key="2">
    <citation type="journal article" date="2017" name="Nat. Plants">
        <title>The Aegilops tauschii genome reveals multiple impacts of transposons.</title>
        <authorList>
            <person name="Zhao G."/>
            <person name="Zou C."/>
            <person name="Li K."/>
            <person name="Wang K."/>
            <person name="Li T."/>
            <person name="Gao L."/>
            <person name="Zhang X."/>
            <person name="Wang H."/>
            <person name="Yang Z."/>
            <person name="Liu X."/>
            <person name="Jiang W."/>
            <person name="Mao L."/>
            <person name="Kong X."/>
            <person name="Jiao Y."/>
            <person name="Jia J."/>
        </authorList>
    </citation>
    <scope>NUCLEOTIDE SEQUENCE [LARGE SCALE GENOMIC DNA]</scope>
    <source>
        <strain evidence="3">cv. AL8/78</strain>
    </source>
</reference>
<accession>A0A453ACY8</accession>
<feature type="transmembrane region" description="Helical" evidence="1">
    <location>
        <begin position="116"/>
        <end position="132"/>
    </location>
</feature>
<protein>
    <submittedName>
        <fullName evidence="2">Uncharacterized protein</fullName>
    </submittedName>
</protein>
<evidence type="ECO:0000313" key="3">
    <source>
        <dbReference type="Proteomes" id="UP000015105"/>
    </source>
</evidence>
<dbReference type="Gramene" id="AET2Gv20074200.28">
    <property type="protein sequence ID" value="AET2Gv20074200.28"/>
    <property type="gene ID" value="AET2Gv20074200"/>
</dbReference>
<keyword evidence="3" id="KW-1185">Reference proteome</keyword>
<feature type="transmembrane region" description="Helical" evidence="1">
    <location>
        <begin position="76"/>
        <end position="96"/>
    </location>
</feature>
<dbReference type="Proteomes" id="UP000015105">
    <property type="component" value="Chromosome 2D"/>
</dbReference>
<reference evidence="2" key="5">
    <citation type="journal article" date="2021" name="G3 (Bethesda)">
        <title>Aegilops tauschii genome assembly Aet v5.0 features greater sequence contiguity and improved annotation.</title>
        <authorList>
            <person name="Wang L."/>
            <person name="Zhu T."/>
            <person name="Rodriguez J.C."/>
            <person name="Deal K.R."/>
            <person name="Dubcovsky J."/>
            <person name="McGuire P.E."/>
            <person name="Lux T."/>
            <person name="Spannagl M."/>
            <person name="Mayer K.F.X."/>
            <person name="Baldrich P."/>
            <person name="Meyers B.C."/>
            <person name="Huo N."/>
            <person name="Gu Y.Q."/>
            <person name="Zhou H."/>
            <person name="Devos K.M."/>
            <person name="Bennetzen J.L."/>
            <person name="Unver T."/>
            <person name="Budak H."/>
            <person name="Gulick P.J."/>
            <person name="Galiba G."/>
            <person name="Kalapos B."/>
            <person name="Nelson D.R."/>
            <person name="Li P."/>
            <person name="You F.M."/>
            <person name="Luo M.C."/>
            <person name="Dvorak J."/>
        </authorList>
    </citation>
    <scope>NUCLEOTIDE SEQUENCE [LARGE SCALE GENOMIC DNA]</scope>
    <source>
        <strain evidence="2">cv. AL8/78</strain>
    </source>
</reference>
<keyword evidence="1" id="KW-1133">Transmembrane helix</keyword>
<dbReference type="AlphaFoldDB" id="A0A453ACY8"/>
<sequence>AQSLLGQKSSLLLNPKQMVPSWTETGARLLVTRFLNQYVTIGNMTILEEGGTMFSFGEVDKKCLVKTVLRVHDPLFYWKVRLLSLLIFSSVFGGYFPEIISCVKTKRCFRSQPKRILVWLMHILMVIFLLLIKEKGS</sequence>
<evidence type="ECO:0000256" key="1">
    <source>
        <dbReference type="SAM" id="Phobius"/>
    </source>
</evidence>
<name>A0A453ACY8_AEGTS</name>
<keyword evidence="1" id="KW-0812">Transmembrane</keyword>
<dbReference type="EnsemblPlants" id="AET2Gv20074200.28">
    <property type="protein sequence ID" value="AET2Gv20074200.28"/>
    <property type="gene ID" value="AET2Gv20074200"/>
</dbReference>
<proteinExistence type="predicted"/>
<organism evidence="2 3">
    <name type="scientific">Aegilops tauschii subsp. strangulata</name>
    <name type="common">Goatgrass</name>
    <dbReference type="NCBI Taxonomy" id="200361"/>
    <lineage>
        <taxon>Eukaryota</taxon>
        <taxon>Viridiplantae</taxon>
        <taxon>Streptophyta</taxon>
        <taxon>Embryophyta</taxon>
        <taxon>Tracheophyta</taxon>
        <taxon>Spermatophyta</taxon>
        <taxon>Magnoliopsida</taxon>
        <taxon>Liliopsida</taxon>
        <taxon>Poales</taxon>
        <taxon>Poaceae</taxon>
        <taxon>BOP clade</taxon>
        <taxon>Pooideae</taxon>
        <taxon>Triticodae</taxon>
        <taxon>Triticeae</taxon>
        <taxon>Triticinae</taxon>
        <taxon>Aegilops</taxon>
    </lineage>
</organism>
<evidence type="ECO:0000313" key="2">
    <source>
        <dbReference type="EnsemblPlants" id="AET2Gv20074200.28"/>
    </source>
</evidence>
<keyword evidence="1" id="KW-0472">Membrane</keyword>
<reference evidence="2" key="4">
    <citation type="submission" date="2019-03" db="UniProtKB">
        <authorList>
            <consortium name="EnsemblPlants"/>
        </authorList>
    </citation>
    <scope>IDENTIFICATION</scope>
</reference>
<reference evidence="2" key="3">
    <citation type="journal article" date="2017" name="Nature">
        <title>Genome sequence of the progenitor of the wheat D genome Aegilops tauschii.</title>
        <authorList>
            <person name="Luo M.C."/>
            <person name="Gu Y.Q."/>
            <person name="Puiu D."/>
            <person name="Wang H."/>
            <person name="Twardziok S.O."/>
            <person name="Deal K.R."/>
            <person name="Huo N."/>
            <person name="Zhu T."/>
            <person name="Wang L."/>
            <person name="Wang Y."/>
            <person name="McGuire P.E."/>
            <person name="Liu S."/>
            <person name="Long H."/>
            <person name="Ramasamy R.K."/>
            <person name="Rodriguez J.C."/>
            <person name="Van S.L."/>
            <person name="Yuan L."/>
            <person name="Wang Z."/>
            <person name="Xia Z."/>
            <person name="Xiao L."/>
            <person name="Anderson O.D."/>
            <person name="Ouyang S."/>
            <person name="Liang Y."/>
            <person name="Zimin A.V."/>
            <person name="Pertea G."/>
            <person name="Qi P."/>
            <person name="Bennetzen J.L."/>
            <person name="Dai X."/>
            <person name="Dawson M.W."/>
            <person name="Muller H.G."/>
            <person name="Kugler K."/>
            <person name="Rivarola-Duarte L."/>
            <person name="Spannagl M."/>
            <person name="Mayer K.F.X."/>
            <person name="Lu F.H."/>
            <person name="Bevan M.W."/>
            <person name="Leroy P."/>
            <person name="Li P."/>
            <person name="You F.M."/>
            <person name="Sun Q."/>
            <person name="Liu Z."/>
            <person name="Lyons E."/>
            <person name="Wicker T."/>
            <person name="Salzberg S.L."/>
            <person name="Devos K.M."/>
            <person name="Dvorak J."/>
        </authorList>
    </citation>
    <scope>NUCLEOTIDE SEQUENCE [LARGE SCALE GENOMIC DNA]</scope>
    <source>
        <strain evidence="2">cv. AL8/78</strain>
    </source>
</reference>